<dbReference type="AlphaFoldDB" id="A0A1E3NMF8"/>
<evidence type="ECO:0000256" key="2">
    <source>
        <dbReference type="ARBA" id="ARBA00022963"/>
    </source>
</evidence>
<dbReference type="PANTHER" id="PTHR12482">
    <property type="entry name" value="LIPASE ROG1-RELATED-RELATED"/>
    <property type="match status" value="1"/>
</dbReference>
<dbReference type="EMBL" id="KV454002">
    <property type="protein sequence ID" value="ODQ47322.1"/>
    <property type="molecule type" value="Genomic_DNA"/>
</dbReference>
<reference evidence="5 6" key="1">
    <citation type="journal article" date="2016" name="Proc. Natl. Acad. Sci. U.S.A.">
        <title>Comparative genomics of biotechnologically important yeasts.</title>
        <authorList>
            <person name="Riley R."/>
            <person name="Haridas S."/>
            <person name="Wolfe K.H."/>
            <person name="Lopes M.R."/>
            <person name="Hittinger C.T."/>
            <person name="Goeker M."/>
            <person name="Salamov A.A."/>
            <person name="Wisecaver J.H."/>
            <person name="Long T.M."/>
            <person name="Calvey C.H."/>
            <person name="Aerts A.L."/>
            <person name="Barry K.W."/>
            <person name="Choi C."/>
            <person name="Clum A."/>
            <person name="Coughlan A.Y."/>
            <person name="Deshpande S."/>
            <person name="Douglass A.P."/>
            <person name="Hanson S.J."/>
            <person name="Klenk H.-P."/>
            <person name="LaButti K.M."/>
            <person name="Lapidus A."/>
            <person name="Lindquist E.A."/>
            <person name="Lipzen A.M."/>
            <person name="Meier-Kolthoff J.P."/>
            <person name="Ohm R.A."/>
            <person name="Otillar R.P."/>
            <person name="Pangilinan J.L."/>
            <person name="Peng Y."/>
            <person name="Rokas A."/>
            <person name="Rosa C.A."/>
            <person name="Scheuner C."/>
            <person name="Sibirny A.A."/>
            <person name="Slot J.C."/>
            <person name="Stielow J.B."/>
            <person name="Sun H."/>
            <person name="Kurtzman C.P."/>
            <person name="Blackwell M."/>
            <person name="Grigoriev I.V."/>
            <person name="Jeffries T.W."/>
        </authorList>
    </citation>
    <scope>NUCLEOTIDE SEQUENCE [LARGE SCALE GENOMIC DNA]</scope>
    <source>
        <strain evidence="5 6">NRRL Y-2026</strain>
    </source>
</reference>
<dbReference type="PANTHER" id="PTHR12482:SF24">
    <property type="entry name" value="LIPID DROPLET PHOSPHOLIPASE 1"/>
    <property type="match status" value="1"/>
</dbReference>
<dbReference type="SUPFAM" id="SSF53474">
    <property type="entry name" value="alpha/beta-Hydrolases"/>
    <property type="match status" value="1"/>
</dbReference>
<dbReference type="GeneID" id="30179410"/>
<comment type="similarity">
    <text evidence="1">Belongs to the putative lipase ROG1 family.</text>
</comment>
<dbReference type="GO" id="GO:0047372">
    <property type="term" value="F:monoacylglycerol lipase activity"/>
    <property type="evidence" value="ECO:0007669"/>
    <property type="project" value="TreeGrafter"/>
</dbReference>
<dbReference type="InterPro" id="IPR044294">
    <property type="entry name" value="Lipase-like"/>
</dbReference>
<gene>
    <name evidence="5" type="ORF">PICMEDRAFT_31801</name>
</gene>
<dbReference type="OrthoDB" id="273452at2759"/>
<protein>
    <recommendedName>
        <fullName evidence="4">DUF676 domain-containing protein</fullName>
    </recommendedName>
</protein>
<keyword evidence="3" id="KW-0812">Transmembrane</keyword>
<keyword evidence="3" id="KW-1133">Transmembrane helix</keyword>
<evidence type="ECO:0000313" key="6">
    <source>
        <dbReference type="Proteomes" id="UP000094455"/>
    </source>
</evidence>
<dbReference type="RefSeq" id="XP_019018435.1">
    <property type="nucleotide sequence ID" value="XM_019162723.1"/>
</dbReference>
<keyword evidence="3" id="KW-0472">Membrane</keyword>
<evidence type="ECO:0000259" key="4">
    <source>
        <dbReference type="Pfam" id="PF05057"/>
    </source>
</evidence>
<dbReference type="Gene3D" id="3.40.50.1820">
    <property type="entry name" value="alpha/beta hydrolase"/>
    <property type="match status" value="1"/>
</dbReference>
<feature type="transmembrane region" description="Helical" evidence="3">
    <location>
        <begin position="268"/>
        <end position="291"/>
    </location>
</feature>
<dbReference type="GO" id="GO:0005811">
    <property type="term" value="C:lipid droplet"/>
    <property type="evidence" value="ECO:0007669"/>
    <property type="project" value="TreeGrafter"/>
</dbReference>
<evidence type="ECO:0000313" key="5">
    <source>
        <dbReference type="EMBL" id="ODQ47322.1"/>
    </source>
</evidence>
<feature type="domain" description="DUF676" evidence="4">
    <location>
        <begin position="6"/>
        <end position="201"/>
    </location>
</feature>
<dbReference type="Pfam" id="PF05057">
    <property type="entry name" value="DUF676"/>
    <property type="match status" value="1"/>
</dbReference>
<keyword evidence="2" id="KW-0442">Lipid degradation</keyword>
<evidence type="ECO:0000256" key="1">
    <source>
        <dbReference type="ARBA" id="ARBA00007920"/>
    </source>
</evidence>
<name>A0A1E3NMF8_9ASCO</name>
<dbReference type="InterPro" id="IPR029058">
    <property type="entry name" value="AB_hydrolase_fold"/>
</dbReference>
<proteinExistence type="inferred from homology"/>
<dbReference type="InterPro" id="IPR007751">
    <property type="entry name" value="DUF676_lipase-like"/>
</dbReference>
<accession>A0A1E3NMF8</accession>
<keyword evidence="2" id="KW-0443">Lipid metabolism</keyword>
<organism evidence="5 6">
    <name type="scientific">Pichia membranifaciens NRRL Y-2026</name>
    <dbReference type="NCBI Taxonomy" id="763406"/>
    <lineage>
        <taxon>Eukaryota</taxon>
        <taxon>Fungi</taxon>
        <taxon>Dikarya</taxon>
        <taxon>Ascomycota</taxon>
        <taxon>Saccharomycotina</taxon>
        <taxon>Pichiomycetes</taxon>
        <taxon>Pichiales</taxon>
        <taxon>Pichiaceae</taxon>
        <taxon>Pichia</taxon>
    </lineage>
</organism>
<keyword evidence="6" id="KW-1185">Reference proteome</keyword>
<sequence length="489" mass="55698">MSQDKRKNHLVVLIHGLWGSAQNMSRLESVLHHSLDETPTCKMHTYAPDCFSHFKTYDGIESIGGYIIPDLFKHLERLQAEHGIVIEEISFVGYSLGGLIARYIIGELYEVGFFEKIKPGFFTTFATPHLGVTFYNSRILNVCGSHFLGQTGRDLFLVENVDGIVYKLCDPERRYYKGLSLFKTKICVANAKFDRTVGFYSAFITKYDVFNDWNSVNPKYIQGLPTATLTENGKQIQCMVIDFNESERIDPAEKHKDPSQSSPSHSKFAMTILLTVGFFLFPVIFSVSLFATVKSYMRRRVLPIPDFAKLWKSQNFLKESDKNQDHDDGYNEADNLQRGPIGVSHITREVVENGLNMINEDVDADIDQNTQKKSSTDTSKSYSIDVEFELDYKSRADSVENLVNNLINNDLSNVGLAKNLNPLPFNDVRQRILDNLNSLPWTKIAVLLHNLNAHQSVVGRRGFERTPESIPFLFLYSFLIDTSMKQYSN</sequence>
<dbReference type="GO" id="GO:0004622">
    <property type="term" value="F:phosphatidylcholine lysophospholipase activity"/>
    <property type="evidence" value="ECO:0007669"/>
    <property type="project" value="TreeGrafter"/>
</dbReference>
<evidence type="ECO:0000256" key="3">
    <source>
        <dbReference type="SAM" id="Phobius"/>
    </source>
</evidence>
<dbReference type="Proteomes" id="UP000094455">
    <property type="component" value="Unassembled WGS sequence"/>
</dbReference>
<dbReference type="GO" id="GO:0016042">
    <property type="term" value="P:lipid catabolic process"/>
    <property type="evidence" value="ECO:0007669"/>
    <property type="project" value="UniProtKB-KW"/>
</dbReference>